<keyword evidence="1" id="KW-1188">Viral release from host cell</keyword>
<protein>
    <submittedName>
        <fullName evidence="5">Phage tail tape measure protein</fullName>
    </submittedName>
</protein>
<feature type="coiled-coil region" evidence="2">
    <location>
        <begin position="655"/>
        <end position="745"/>
    </location>
</feature>
<dbReference type="NCBIfam" id="TIGR01760">
    <property type="entry name" value="tape_meas_TP901"/>
    <property type="match status" value="1"/>
</dbReference>
<dbReference type="OrthoDB" id="28713at2"/>
<evidence type="ECO:0000256" key="1">
    <source>
        <dbReference type="ARBA" id="ARBA00022612"/>
    </source>
</evidence>
<proteinExistence type="predicted"/>
<comment type="caution">
    <text evidence="5">The sequence shown here is derived from an EMBL/GenBank/DDBJ whole genome shotgun (WGS) entry which is preliminary data.</text>
</comment>
<dbReference type="InterPro" id="IPR010090">
    <property type="entry name" value="Phage_tape_meas"/>
</dbReference>
<feature type="domain" description="Phage tail tape measure protein" evidence="4">
    <location>
        <begin position="94"/>
        <end position="292"/>
    </location>
</feature>
<evidence type="ECO:0000256" key="2">
    <source>
        <dbReference type="SAM" id="Coils"/>
    </source>
</evidence>
<gene>
    <name evidence="5" type="ORF">CIL05_12715</name>
</gene>
<dbReference type="AlphaFoldDB" id="A0A2A2ICE9"/>
<dbReference type="EMBL" id="NPOA01000008">
    <property type="protein sequence ID" value="PAV29252.1"/>
    <property type="molecule type" value="Genomic_DNA"/>
</dbReference>
<sequence>MADVGEIRAKLTLKNDEFKRKMDESRKQMEKTGFSAKQMGEDFDAVQKGSAVMGAAIVAGLGASVKVSADFESSMKRVQAVSNASEEDMKRLEAAAREAGSTTVFSASESAAALQYMAMAGFDVEQQITALPAILNTAAAAQIDLGTSSDIVTNIMSGFGIAAEDVEGAVDVLVKTSNTANTDIPKLGEAMKIIGPVASSLGLSLESTSAAIGELGNVGISSSSAGTALRAMLLSLANPTGQTTKAMEELNIEINDSEGNMKPLPELMGHVSDKMDGMTDAQKTQAAAQLVGTEATSGFLALLNVGEEGLQDYTTELENSAGTAERVADIQNDSLIGSFKEFQSVVEEAGIKLGNEFLPLFTDIVEKGTDVVKAISEVDASTLKAGVTFVGTASGIALAASTIGKLVLSFRGLMLALGPAGWAIVGVSALTGLVAGLNVKMAANREVNLENADALMDQADSLEANVERFEELETKSRLTKDEFGKLLDIQKRLENETDPEKIKDLEKAYEELAGKSGLSKKEINELIEANDNIIEQAPQVEKTFSEKGNAIVDSTDAVHDYINALHDMALIELEAERVIALENEAKARQDIADAQKDLARLEDEINFAIENRSLTTEEIDARVKEINNKFSEGILTSEEQWDLDRERATLLSIQRGTISDTLDDLRNQVEEARNKKELGEEELEQLNIVNERIAEVLLKQGGLTYEKGQGLEIIKEEAERLVEEKRQLEENYGAAHKNTEEYRQAKQAIEDKIESLGGVYSEIEDITGNTEVFNSELGREIEKLFSVHGYDLGDARDLNRELARSVHKQISLSYNRTGAGAVRNHGLLRHQGGLVGVESLQDKMPKLHNGGLASQLENMPMHNEIDVRLLRNEMVLTEGQQANLMRMIDMGQSSSNNSNLDKNDRVAALLSELISITREGSHTEISMDGRLVGALVEPHVSEKQARNLHRAMRMPR</sequence>
<reference evidence="5 6" key="1">
    <citation type="submission" date="2017-08" db="EMBL/GenBank/DDBJ databases">
        <title>Virgibacillus indicus sp. nov. and Virgibacillus profoundi sp. nov, two moderately halophilic bacteria isolated from marine sediment by using the Microfluidic Streak Plate.</title>
        <authorList>
            <person name="Xu B."/>
            <person name="Hu B."/>
            <person name="Wang J."/>
            <person name="Zhu Y."/>
            <person name="Huang L."/>
            <person name="Du W."/>
            <person name="Huang Y."/>
        </authorList>
    </citation>
    <scope>NUCLEOTIDE SEQUENCE [LARGE SCALE GENOMIC DNA]</scope>
    <source>
        <strain evidence="5 6">IO3-P3-H5</strain>
    </source>
</reference>
<dbReference type="PANTHER" id="PTHR37813:SF1">
    <property type="entry name" value="FELS-2 PROPHAGE PROTEIN"/>
    <property type="match status" value="1"/>
</dbReference>
<evidence type="ECO:0000313" key="5">
    <source>
        <dbReference type="EMBL" id="PAV29252.1"/>
    </source>
</evidence>
<keyword evidence="2" id="KW-0175">Coiled coil</keyword>
<feature type="transmembrane region" description="Helical" evidence="3">
    <location>
        <begin position="385"/>
        <end position="408"/>
    </location>
</feature>
<dbReference type="PANTHER" id="PTHR37813">
    <property type="entry name" value="FELS-2 PROPHAGE PROTEIN"/>
    <property type="match status" value="1"/>
</dbReference>
<feature type="coiled-coil region" evidence="2">
    <location>
        <begin position="584"/>
        <end position="618"/>
    </location>
</feature>
<evidence type="ECO:0000256" key="3">
    <source>
        <dbReference type="SAM" id="Phobius"/>
    </source>
</evidence>
<dbReference type="Pfam" id="PF10145">
    <property type="entry name" value="PhageMin_Tail"/>
    <property type="match status" value="1"/>
</dbReference>
<keyword evidence="3" id="KW-0812">Transmembrane</keyword>
<dbReference type="RefSeq" id="WP_095655923.1">
    <property type="nucleotide sequence ID" value="NZ_NPOA01000008.1"/>
</dbReference>
<accession>A0A2A2ICE9</accession>
<feature type="transmembrane region" description="Helical" evidence="3">
    <location>
        <begin position="420"/>
        <end position="439"/>
    </location>
</feature>
<keyword evidence="6" id="KW-1185">Reference proteome</keyword>
<keyword evidence="3" id="KW-1133">Transmembrane helix</keyword>
<keyword evidence="3" id="KW-0472">Membrane</keyword>
<dbReference type="Proteomes" id="UP000218887">
    <property type="component" value="Unassembled WGS sequence"/>
</dbReference>
<evidence type="ECO:0000313" key="6">
    <source>
        <dbReference type="Proteomes" id="UP000218887"/>
    </source>
</evidence>
<evidence type="ECO:0000259" key="4">
    <source>
        <dbReference type="Pfam" id="PF10145"/>
    </source>
</evidence>
<organism evidence="5 6">
    <name type="scientific">Virgibacillus profundi</name>
    <dbReference type="NCBI Taxonomy" id="2024555"/>
    <lineage>
        <taxon>Bacteria</taxon>
        <taxon>Bacillati</taxon>
        <taxon>Bacillota</taxon>
        <taxon>Bacilli</taxon>
        <taxon>Bacillales</taxon>
        <taxon>Bacillaceae</taxon>
        <taxon>Virgibacillus</taxon>
    </lineage>
</organism>
<name>A0A2A2ICE9_9BACI</name>